<dbReference type="Gene3D" id="2.10.80.10">
    <property type="entry name" value="Lipase, subunit A"/>
    <property type="match status" value="1"/>
</dbReference>
<proteinExistence type="predicted"/>
<dbReference type="GO" id="GO:0016042">
    <property type="term" value="P:lipid catabolic process"/>
    <property type="evidence" value="ECO:0007669"/>
    <property type="project" value="InterPro"/>
</dbReference>
<dbReference type="GO" id="GO:0005576">
    <property type="term" value="C:extracellular region"/>
    <property type="evidence" value="ECO:0007669"/>
    <property type="project" value="InterPro"/>
</dbReference>
<feature type="compositionally biased region" description="Low complexity" evidence="1">
    <location>
        <begin position="103"/>
        <end position="121"/>
    </location>
</feature>
<organism evidence="3">
    <name type="scientific">Liphistius sp. SGP-2016</name>
    <dbReference type="NCBI Taxonomy" id="1905180"/>
    <lineage>
        <taxon>Eukaryota</taxon>
        <taxon>Metazoa</taxon>
        <taxon>Ecdysozoa</taxon>
        <taxon>Arthropoda</taxon>
        <taxon>Chelicerata</taxon>
        <taxon>Arachnida</taxon>
        <taxon>Araneae</taxon>
        <taxon>Mesothelae</taxon>
        <taxon>Liphistiidae</taxon>
        <taxon>Liphistius</taxon>
    </lineage>
</organism>
<reference evidence="3" key="1">
    <citation type="submission" date="2017-05" db="EMBL/GenBank/DDBJ databases">
        <authorList>
            <person name="QRISCLOUD D."/>
        </authorList>
    </citation>
    <scope>NUCLEOTIDE SEQUENCE</scope>
</reference>
<evidence type="ECO:0000256" key="2">
    <source>
        <dbReference type="SAM" id="SignalP"/>
    </source>
</evidence>
<feature type="chain" id="PRO_5020411489" evidence="2">
    <location>
        <begin position="20"/>
        <end position="121"/>
    </location>
</feature>
<sequence length="121" mass="13439">MKLAICSLVILSVAVAIEAYGWRGGCKSQDDCPEDECCMGFSNFYGSCRKRLAKGYNCQPNLKRGEKFYFGQCPCEVGLECTMRDDYDFPGSQYVKDARCRQPPAEAPIAESSEAPVLPEE</sequence>
<keyword evidence="2" id="KW-0732">Signal</keyword>
<dbReference type="PANTHER" id="PTHR10041:SF5">
    <property type="entry name" value="LEUCINE-RICH COLIPASE-LIKE PROTEIN 1"/>
    <property type="match status" value="1"/>
</dbReference>
<name>A0A4Q8K2A8_9ARAC</name>
<dbReference type="GO" id="GO:0007586">
    <property type="term" value="P:digestion"/>
    <property type="evidence" value="ECO:0007669"/>
    <property type="project" value="InterPro"/>
</dbReference>
<feature type="region of interest" description="Disordered" evidence="1">
    <location>
        <begin position="102"/>
        <end position="121"/>
    </location>
</feature>
<reference evidence="3" key="2">
    <citation type="submission" date="2019-05" db="EMBL/GenBank/DDBJ databases">
        <title>Unravelling the molecular evolution of spider venoms.</title>
        <authorList>
            <person name="Pineda S."/>
        </authorList>
    </citation>
    <scope>NUCLEOTIDE SEQUENCE</scope>
</reference>
<dbReference type="PANTHER" id="PTHR10041">
    <property type="entry name" value="COLIPASE"/>
    <property type="match status" value="1"/>
</dbReference>
<feature type="signal peptide" evidence="2">
    <location>
        <begin position="1"/>
        <end position="19"/>
    </location>
</feature>
<evidence type="ECO:0000256" key="1">
    <source>
        <dbReference type="SAM" id="MobiDB-lite"/>
    </source>
</evidence>
<dbReference type="GO" id="GO:0008047">
    <property type="term" value="F:enzyme activator activity"/>
    <property type="evidence" value="ECO:0007669"/>
    <property type="project" value="InterPro"/>
</dbReference>
<evidence type="ECO:0000313" key="3">
    <source>
        <dbReference type="EMBL" id="SNX32872.1"/>
    </source>
</evidence>
<dbReference type="AlphaFoldDB" id="A0A4Q8K2A8"/>
<dbReference type="InterPro" id="IPR001981">
    <property type="entry name" value="Colipase"/>
</dbReference>
<dbReference type="EMBL" id="HAHL01000023">
    <property type="protein sequence ID" value="SNX32872.1"/>
    <property type="molecule type" value="Transcribed_RNA"/>
</dbReference>
<accession>A0A4Q8K2A8</accession>
<protein>
    <submittedName>
        <fullName evidence="3">U76-Liphistoxin-Lsp1a_1</fullName>
    </submittedName>
</protein>